<dbReference type="Gene3D" id="3.30.420.40">
    <property type="match status" value="3"/>
</dbReference>
<dbReference type="Gene3D" id="3.90.640.10">
    <property type="entry name" value="Actin, Chain A, domain 4"/>
    <property type="match status" value="2"/>
</dbReference>
<sequence length="1191" mass="128873">MGLHARFVASGPSCVADARGGGFTLLGPLSAVQLPDVELRPTGGGVVVSKAEVLHTDPGLPVLERTALDGAFRSVEGQVVRAPVTVRARGAVALAERLERTALPLVVRFTHHEINPVTGRPVGTIHATTEVSTILRLDMAMAPPVPPVPPVPPASQAASAQSSGSSSGQWYDAELWSRSAASEPARRGDAFAAPSASHAAPADPAPRPPGAAEPTGAAPGGPGARRVPEGAVRHFGFAAVDFGTTNSTVTVHDMRQLDVRAMSRYQEGRLRKELMKLLADPDACAGERAQWRELLTDVARQYLTEGDAPRAEAGGGQALANALESGYGGDGWVHALYTALELRIASRDERLRRAATPLLHQCYHRAFDELPLDVLRLFPVDLDQLGGTELASRIEVVATNPELRVRMGQERIPVGGLPMGGAQSYRGVKQYLGRDHEMPGLERFTADDLIREGLRYLLDQTDDYLAANPKEFHQGRLDHVVMTYPTVAPPGVRRRLRELVGAGADGAGDGLGVTLVDTQFDEAVAAALFFIMRDFGGDFVAGVEAFRARCRPLPGPSPAWQQNVLVIDIGGGTTDLALINLRLKDATPDPVPGQDPRFTGRLYVLTPTLLGSTGHLQLGGDLMTLRLFRWYKAAFADHLLTGEAERFEHVVGSLKAPYAVDGRYVPRTLLDRDPEIEGYPADLVDRVVPTRWSADTVVAADREDAEQTFWLLWELAEDAKFRLGAGEAAYQPLPETLEVLLGRLGAAGEHAGAGGAWTPVLDAATFAGLLAPDLKEIMDLVVALTKNIVTASELDRIFLTGKSSRMPLVRHTLERRLRQESEVRWNPAGVAVEEEYGKKATSIGACWGHHVRRFAHTVRNAQGVLGRGRYVLRIEVDNLSYYLPCDFGPTYQLAANDPTHALLRVGARLSPIGPGGTWAVRSKWQSLPASLRIHRNIGTGWKEWGAFDPDAWVRLEEPGFTLNMAEWTREAKFQVEVNADLDLAVHLARGAPQYEVEGPAPVQVDLGGGPGGQWVPIEIVADNRVAGDRPDKGVVVFSLLQDPRRPAAAQAEAPRFDEVFRVRGAGPDTRAVRGMTSGPIGPPPYDGWSFYLRYPGEPERKWDLLGVVSVPERSGTESAYGAEGMEAEQGVTYVATLDEQGLLRVHREPVPYWRAASLAGMWGAPGSVFRVDMSDTKASYIAERDPFNGGH</sequence>
<evidence type="ECO:0000256" key="1">
    <source>
        <dbReference type="SAM" id="MobiDB-lite"/>
    </source>
</evidence>
<gene>
    <name evidence="3" type="ORF">CP982_39400</name>
    <name evidence="2" type="ORF">FHS40_001288</name>
</gene>
<organism evidence="3 4">
    <name type="scientific">Streptomyces spectabilis</name>
    <dbReference type="NCBI Taxonomy" id="68270"/>
    <lineage>
        <taxon>Bacteria</taxon>
        <taxon>Bacillati</taxon>
        <taxon>Actinomycetota</taxon>
        <taxon>Actinomycetes</taxon>
        <taxon>Kitasatosporales</taxon>
        <taxon>Streptomycetaceae</taxon>
        <taxon>Streptomyces</taxon>
    </lineage>
</organism>
<keyword evidence="5" id="KW-1185">Reference proteome</keyword>
<evidence type="ECO:0000313" key="3">
    <source>
        <dbReference type="EMBL" id="QEV64019.1"/>
    </source>
</evidence>
<accession>A0A5P2XLA6</accession>
<proteinExistence type="predicted"/>
<dbReference type="Proteomes" id="UP000326505">
    <property type="component" value="Chromosome"/>
</dbReference>
<dbReference type="EMBL" id="CP023690">
    <property type="protein sequence ID" value="QEV64019.1"/>
    <property type="molecule type" value="Genomic_DNA"/>
</dbReference>
<dbReference type="EMBL" id="JACHJD010000002">
    <property type="protein sequence ID" value="MBB5102235.1"/>
    <property type="molecule type" value="Genomic_DNA"/>
</dbReference>
<reference evidence="2 5" key="2">
    <citation type="submission" date="2020-08" db="EMBL/GenBank/DDBJ databases">
        <title>Genomic Encyclopedia of Type Strains, Phase III (KMG-III): the genomes of soil and plant-associated and newly described type strains.</title>
        <authorList>
            <person name="Whitman W."/>
        </authorList>
    </citation>
    <scope>NUCLEOTIDE SEQUENCE [LARGE SCALE GENOMIC DNA]</scope>
    <source>
        <strain evidence="2 5">CECT 3146</strain>
    </source>
</reference>
<evidence type="ECO:0000313" key="4">
    <source>
        <dbReference type="Proteomes" id="UP000326505"/>
    </source>
</evidence>
<dbReference type="InterPro" id="IPR043129">
    <property type="entry name" value="ATPase_NBD"/>
</dbReference>
<dbReference type="SUPFAM" id="SSF53067">
    <property type="entry name" value="Actin-like ATPase domain"/>
    <property type="match status" value="1"/>
</dbReference>
<feature type="region of interest" description="Disordered" evidence="1">
    <location>
        <begin position="182"/>
        <end position="228"/>
    </location>
</feature>
<dbReference type="RefSeq" id="WP_150514875.1">
    <property type="nucleotide sequence ID" value="NZ_BMSQ01000009.1"/>
</dbReference>
<dbReference type="AlphaFoldDB" id="A0A5P2XLA6"/>
<dbReference type="KEGG" id="sspb:CP982_39400"/>
<feature type="compositionally biased region" description="Low complexity" evidence="1">
    <location>
        <begin position="154"/>
        <end position="169"/>
    </location>
</feature>
<evidence type="ECO:0008006" key="6">
    <source>
        <dbReference type="Google" id="ProtNLM"/>
    </source>
</evidence>
<protein>
    <recommendedName>
        <fullName evidence="6">Molecular chaperone</fullName>
    </recommendedName>
</protein>
<reference evidence="3 4" key="1">
    <citation type="submission" date="2017-09" db="EMBL/GenBank/DDBJ databases">
        <authorList>
            <person name="Lee N."/>
            <person name="Cho B.-K."/>
        </authorList>
    </citation>
    <scope>NUCLEOTIDE SEQUENCE [LARGE SCALE GENOMIC DNA]</scope>
    <source>
        <strain evidence="3 4">ATCC 27465</strain>
    </source>
</reference>
<feature type="region of interest" description="Disordered" evidence="1">
    <location>
        <begin position="145"/>
        <end position="170"/>
    </location>
</feature>
<dbReference type="Proteomes" id="UP000549009">
    <property type="component" value="Unassembled WGS sequence"/>
</dbReference>
<dbReference type="OrthoDB" id="9760742at2"/>
<feature type="compositionally biased region" description="Low complexity" evidence="1">
    <location>
        <begin position="190"/>
        <end position="202"/>
    </location>
</feature>
<evidence type="ECO:0000313" key="2">
    <source>
        <dbReference type="EMBL" id="MBB5102235.1"/>
    </source>
</evidence>
<name>A0A5P2XLA6_STRST</name>
<evidence type="ECO:0000313" key="5">
    <source>
        <dbReference type="Proteomes" id="UP000549009"/>
    </source>
</evidence>